<keyword evidence="2" id="KW-1185">Reference proteome</keyword>
<gene>
    <name evidence="1" type="ORF">PTI45_02043</name>
</gene>
<dbReference type="Proteomes" id="UP000094578">
    <property type="component" value="Unassembled WGS sequence"/>
</dbReference>
<dbReference type="AlphaFoldDB" id="A0A1E3L404"/>
<dbReference type="EMBL" id="MDER01000036">
    <property type="protein sequence ID" value="ODP28498.1"/>
    <property type="molecule type" value="Genomic_DNA"/>
</dbReference>
<evidence type="ECO:0000313" key="2">
    <source>
        <dbReference type="Proteomes" id="UP000094578"/>
    </source>
</evidence>
<protein>
    <submittedName>
        <fullName evidence="1">Uncharacterized protein</fullName>
    </submittedName>
</protein>
<accession>A0A1E3L404</accession>
<evidence type="ECO:0000313" key="1">
    <source>
        <dbReference type="EMBL" id="ODP28498.1"/>
    </source>
</evidence>
<reference evidence="1 2" key="1">
    <citation type="submission" date="2016-08" db="EMBL/GenBank/DDBJ databases">
        <title>Genome sequencing of Paenibacillus sp. TI45-13ar, isolated from Korean traditional nuruk.</title>
        <authorList>
            <person name="Kim S.-J."/>
        </authorList>
    </citation>
    <scope>NUCLEOTIDE SEQUENCE [LARGE SCALE GENOMIC DNA]</scope>
    <source>
        <strain evidence="1 2">TI45-13ar</strain>
    </source>
</reference>
<sequence length="153" mass="17978">MKTTFLFVFRVALVLIIAIGGSYGGSPERAEAKTKAYTHKEQRASRYINFLRYSNYLDRKPNLYAAFNQYFSKGKWIYFQVASPYDHMQALNIVQYTGLMTYEDDPDTQHKLKFQFHVELDTDYEDYVPYAMTIDGIKQSEYEMKSLLIQVTN</sequence>
<dbReference type="RefSeq" id="WP_069327472.1">
    <property type="nucleotide sequence ID" value="NZ_MDER01000036.1"/>
</dbReference>
<comment type="caution">
    <text evidence="1">The sequence shown here is derived from an EMBL/GenBank/DDBJ whole genome shotgun (WGS) entry which is preliminary data.</text>
</comment>
<name>A0A1E3L404_9BACL</name>
<proteinExistence type="predicted"/>
<organism evidence="1 2">
    <name type="scientific">Paenibacillus nuruki</name>
    <dbReference type="NCBI Taxonomy" id="1886670"/>
    <lineage>
        <taxon>Bacteria</taxon>
        <taxon>Bacillati</taxon>
        <taxon>Bacillota</taxon>
        <taxon>Bacilli</taxon>
        <taxon>Bacillales</taxon>
        <taxon>Paenibacillaceae</taxon>
        <taxon>Paenibacillus</taxon>
    </lineage>
</organism>
<dbReference type="STRING" id="1886670.PTI45_02043"/>